<dbReference type="EMBL" id="JAANER010000011">
    <property type="protein sequence ID" value="KAG9185280.1"/>
    <property type="molecule type" value="Genomic_DNA"/>
</dbReference>
<gene>
    <name evidence="1" type="ORF">G6011_07824</name>
</gene>
<dbReference type="Proteomes" id="UP001199106">
    <property type="component" value="Unassembled WGS sequence"/>
</dbReference>
<comment type="caution">
    <text evidence="1">The sequence shown here is derived from an EMBL/GenBank/DDBJ whole genome shotgun (WGS) entry which is preliminary data.</text>
</comment>
<sequence>MSYSAPFVPNPDYDVDAAFLDVLVHTHHPAVSSGPAADVLARIEQQYQDCIKALEDRNVALVKEGEAAATKIERLGSKIVRLETEVCALEGDVETQLAVLQDRTECVFVQTHSVPEKVVVLRVGEEKWSGIFREA</sequence>
<evidence type="ECO:0000313" key="1">
    <source>
        <dbReference type="EMBL" id="KAG9185280.1"/>
    </source>
</evidence>
<accession>A0AAD4I174</accession>
<name>A0AAD4I174_9PLEO</name>
<dbReference type="AlphaFoldDB" id="A0AAD4I174"/>
<keyword evidence="2" id="KW-1185">Reference proteome</keyword>
<protein>
    <submittedName>
        <fullName evidence="1">Uncharacterized protein</fullName>
    </submittedName>
</protein>
<reference evidence="1" key="1">
    <citation type="submission" date="2021-07" db="EMBL/GenBank/DDBJ databases">
        <title>Genome Resource of American Ginseng Black Spot Pathogen Alternaria panax.</title>
        <authorList>
            <person name="Qiu C."/>
            <person name="Wang W."/>
            <person name="Liu Z."/>
        </authorList>
    </citation>
    <scope>NUCLEOTIDE SEQUENCE</scope>
    <source>
        <strain evidence="1">BNCC115425</strain>
    </source>
</reference>
<evidence type="ECO:0000313" key="2">
    <source>
        <dbReference type="Proteomes" id="UP001199106"/>
    </source>
</evidence>
<proteinExistence type="predicted"/>
<organism evidence="1 2">
    <name type="scientific">Alternaria panax</name>
    <dbReference type="NCBI Taxonomy" id="48097"/>
    <lineage>
        <taxon>Eukaryota</taxon>
        <taxon>Fungi</taxon>
        <taxon>Dikarya</taxon>
        <taxon>Ascomycota</taxon>
        <taxon>Pezizomycotina</taxon>
        <taxon>Dothideomycetes</taxon>
        <taxon>Pleosporomycetidae</taxon>
        <taxon>Pleosporales</taxon>
        <taxon>Pleosporineae</taxon>
        <taxon>Pleosporaceae</taxon>
        <taxon>Alternaria</taxon>
        <taxon>Alternaria sect. Panax</taxon>
    </lineage>
</organism>